<accession>A0A9E7IC77</accession>
<dbReference type="Proteomes" id="UP001055439">
    <property type="component" value="Chromosome 9"/>
</dbReference>
<feature type="compositionally biased region" description="Polar residues" evidence="1">
    <location>
        <begin position="444"/>
        <end position="460"/>
    </location>
</feature>
<keyword evidence="3" id="KW-1185">Reference proteome</keyword>
<organism evidence="2 3">
    <name type="scientific">Musa troglodytarum</name>
    <name type="common">fe'i banana</name>
    <dbReference type="NCBI Taxonomy" id="320322"/>
    <lineage>
        <taxon>Eukaryota</taxon>
        <taxon>Viridiplantae</taxon>
        <taxon>Streptophyta</taxon>
        <taxon>Embryophyta</taxon>
        <taxon>Tracheophyta</taxon>
        <taxon>Spermatophyta</taxon>
        <taxon>Magnoliopsida</taxon>
        <taxon>Liliopsida</taxon>
        <taxon>Zingiberales</taxon>
        <taxon>Musaceae</taxon>
        <taxon>Musa</taxon>
    </lineage>
</organism>
<name>A0A9E7IC77_9LILI</name>
<dbReference type="EMBL" id="CP097511">
    <property type="protein sequence ID" value="URE49214.1"/>
    <property type="molecule type" value="Genomic_DNA"/>
</dbReference>
<dbReference type="InterPro" id="IPR040420">
    <property type="entry name" value="At1g76660-like"/>
</dbReference>
<sequence length="523" mass="56316">SHTLFEGILRFYFKWFVAIYPSFYPASSSNFSSSLSNSDPFRGRIGPRILGISPAVLAKFDPRLAKFWGAGEVFGAFFLFRIEEEVEMSGANNSVETVNAAAAAIVSAESRVQQVTVPDIFSGLSSVCLVFVDLARRRWTAWLSVYWCFGSHRNGKRIGHAVLVPEPAFPMSDTPALENPNHPPEVRLPFVAPPSSPASFLPSPSTMQSPAGPLSLAALSPSSYSPSGPASIFAIGPYANETQLVSPPVFSTFTTEPSTAPLTPPPEPLHLTTPSSPEVPFAKLLTSSLDANCKKSEAYEFPYYQLHPGSPIGRLISPSSACSGASSPFPDPEYHSAVDVSFQSFPVCEAPKIVSAEEIAARKLLPQHARNGGSLLDGQISAAASFVDSAIVPKNNEHIMDHRVSFELTAEEVTRCLEKKVAISGEGSSETLTARNDRALPTSEPDNSQSVGIDGTTYTDLPEQLQPSVTLPSVKEFKFNNSDGIPSEHSVGSDWWANEKVAGTATEHRKNWAFIPMIQPGVS</sequence>
<feature type="region of interest" description="Disordered" evidence="1">
    <location>
        <begin position="427"/>
        <end position="460"/>
    </location>
</feature>
<dbReference type="OrthoDB" id="1927968at2759"/>
<dbReference type="PANTHER" id="PTHR31798">
    <property type="entry name" value="HYDROXYPROLINE-RICH GLYCOPROTEIN-LIKE"/>
    <property type="match status" value="1"/>
</dbReference>
<dbReference type="PANTHER" id="PTHR31798:SF10">
    <property type="entry name" value="OS02G0822000 PROTEIN"/>
    <property type="match status" value="1"/>
</dbReference>
<dbReference type="AlphaFoldDB" id="A0A9E7IC77"/>
<evidence type="ECO:0000313" key="3">
    <source>
        <dbReference type="Proteomes" id="UP001055439"/>
    </source>
</evidence>
<gene>
    <name evidence="2" type="ORF">MUK42_14177</name>
</gene>
<reference evidence="2" key="1">
    <citation type="submission" date="2022-05" db="EMBL/GenBank/DDBJ databases">
        <title>The Musa troglodytarum L. genome provides insights into the mechanism of non-climacteric behaviour and enrichment of carotenoids.</title>
        <authorList>
            <person name="Wang J."/>
        </authorList>
    </citation>
    <scope>NUCLEOTIDE SEQUENCE</scope>
    <source>
        <tissue evidence="2">Leaf</tissue>
    </source>
</reference>
<evidence type="ECO:0000256" key="1">
    <source>
        <dbReference type="SAM" id="MobiDB-lite"/>
    </source>
</evidence>
<evidence type="ECO:0000313" key="2">
    <source>
        <dbReference type="EMBL" id="URE49214.1"/>
    </source>
</evidence>
<proteinExistence type="predicted"/>
<protein>
    <submittedName>
        <fullName evidence="2">Hydroxyproline-rich glycoprotein family protein</fullName>
    </submittedName>
</protein>
<feature type="non-terminal residue" evidence="2">
    <location>
        <position position="1"/>
    </location>
</feature>